<dbReference type="Proteomes" id="UP000295611">
    <property type="component" value="Unassembled WGS sequence"/>
</dbReference>
<dbReference type="RefSeq" id="WP_133678617.1">
    <property type="nucleotide sequence ID" value="NZ_SNZP01000002.1"/>
</dbReference>
<dbReference type="EMBL" id="SNZP01000002">
    <property type="protein sequence ID" value="TDR82202.1"/>
    <property type="molecule type" value="Genomic_DNA"/>
</dbReference>
<dbReference type="NCBIfam" id="TIGR01560">
    <property type="entry name" value="put_DNA_pack"/>
    <property type="match status" value="1"/>
</dbReference>
<dbReference type="Pfam" id="PF24163">
    <property type="entry name" value="HCP"/>
    <property type="match status" value="1"/>
</dbReference>
<proteinExistence type="predicted"/>
<evidence type="ECO:0000313" key="2">
    <source>
        <dbReference type="Proteomes" id="UP000295611"/>
    </source>
</evidence>
<organism evidence="1 2">
    <name type="scientific">Paludibacterium purpuratum</name>
    <dbReference type="NCBI Taxonomy" id="1144873"/>
    <lineage>
        <taxon>Bacteria</taxon>
        <taxon>Pseudomonadati</taxon>
        <taxon>Pseudomonadota</taxon>
        <taxon>Betaproteobacteria</taxon>
        <taxon>Neisseriales</taxon>
        <taxon>Chromobacteriaceae</taxon>
        <taxon>Paludibacterium</taxon>
    </lineage>
</organism>
<keyword evidence="2" id="KW-1185">Reference proteome</keyword>
<dbReference type="Gene3D" id="1.10.3230.30">
    <property type="entry name" value="Phage gp6-like head-tail connector protein"/>
    <property type="match status" value="1"/>
</dbReference>
<name>A0A4R7BDE3_9NEIS</name>
<gene>
    <name evidence="1" type="ORF">DFP86_102316</name>
</gene>
<reference evidence="1 2" key="1">
    <citation type="submission" date="2019-03" db="EMBL/GenBank/DDBJ databases">
        <title>Genomic Encyclopedia of Type Strains, Phase III (KMG-III): the genomes of soil and plant-associated and newly described type strains.</title>
        <authorList>
            <person name="Whitman W."/>
        </authorList>
    </citation>
    <scope>NUCLEOTIDE SEQUENCE [LARGE SCALE GENOMIC DNA]</scope>
    <source>
        <strain evidence="1 2">CECT 8976</strain>
    </source>
</reference>
<dbReference type="InterPro" id="IPR056472">
    <property type="entry name" value="HCP"/>
</dbReference>
<comment type="caution">
    <text evidence="1">The sequence shown here is derived from an EMBL/GenBank/DDBJ whole genome shotgun (WGS) entry which is preliminary data.</text>
</comment>
<dbReference type="AlphaFoldDB" id="A0A4R7BDE3"/>
<dbReference type="OrthoDB" id="8590732at2"/>
<dbReference type="InterPro" id="IPR006450">
    <property type="entry name" value="Phage_HK97_gp6-like"/>
</dbReference>
<accession>A0A4R7BDE3</accession>
<sequence length="182" mass="20092">MSTLTSLANVKQWLTLTTTTDDAMLTRLIAAASTFIETWLNRTLGQQQYTETRNGNGKQTMLLGNYPVTAVTGVQINGAPVLPSAAFGQAGYTFDGTTLYLTSYTFARGRQNVQIQYTAGYATIPLDIEQACIDLVCVRYKERQRIGEQSKAINGETVSFMIKDLSPFALSVLQNYKRVVQP</sequence>
<evidence type="ECO:0000313" key="1">
    <source>
        <dbReference type="EMBL" id="TDR82202.1"/>
    </source>
</evidence>
<protein>
    <submittedName>
        <fullName evidence="1">Putative phiE125 gp8 family phage protein</fullName>
    </submittedName>
</protein>